<feature type="compositionally biased region" description="Basic residues" evidence="2">
    <location>
        <begin position="217"/>
        <end position="229"/>
    </location>
</feature>
<evidence type="ECO:0000256" key="2">
    <source>
        <dbReference type="SAM" id="MobiDB-lite"/>
    </source>
</evidence>
<feature type="compositionally biased region" description="Pro residues" evidence="2">
    <location>
        <begin position="140"/>
        <end position="150"/>
    </location>
</feature>
<feature type="region of interest" description="Disordered" evidence="2">
    <location>
        <begin position="1"/>
        <end position="244"/>
    </location>
</feature>
<gene>
    <name evidence="3" type="ORF">K490DRAFT_56609</name>
</gene>
<name>A0A9P4HU18_9PEZI</name>
<dbReference type="Pfam" id="PF08202">
    <property type="entry name" value="MIS13"/>
    <property type="match status" value="1"/>
</dbReference>
<accession>A0A9P4HU18</accession>
<comment type="caution">
    <text evidence="3">The sequence shown here is derived from an EMBL/GenBank/DDBJ whole genome shotgun (WGS) entry which is preliminary data.</text>
</comment>
<evidence type="ECO:0000313" key="4">
    <source>
        <dbReference type="Proteomes" id="UP000799776"/>
    </source>
</evidence>
<dbReference type="GO" id="GO:0007059">
    <property type="term" value="P:chromosome segregation"/>
    <property type="evidence" value="ECO:0007669"/>
    <property type="project" value="InterPro"/>
</dbReference>
<dbReference type="InterPro" id="IPR013218">
    <property type="entry name" value="Dsn1/Mis13"/>
</dbReference>
<dbReference type="GO" id="GO:0000444">
    <property type="term" value="C:MIS12/MIND type complex"/>
    <property type="evidence" value="ECO:0007669"/>
    <property type="project" value="InterPro"/>
</dbReference>
<dbReference type="OrthoDB" id="3364649at2759"/>
<dbReference type="EMBL" id="ML978718">
    <property type="protein sequence ID" value="KAF2088045.1"/>
    <property type="molecule type" value="Genomic_DNA"/>
</dbReference>
<feature type="region of interest" description="Disordered" evidence="2">
    <location>
        <begin position="369"/>
        <end position="410"/>
    </location>
</feature>
<sequence length="521" mass="56671">MSSTQRPPRRRSARHAFDEEDALPAKRTKMDTVNEVGATNGVGKQTNGRANGAAARKPKAAYDEDDDGFTFSRKTRSKKAAPTKPAPPQSSEDSAPAPEPAQPSKPARRTKRSLALPDHVVAEDAAPRRRSARLSGHDLPPAPQPATPAPEKPKRVRKTAKESKPSEENENDEMVGLVGQKPAAEKERASPKRIALPFADTPVIKRNKEMRKGGGGGHRRSSTGLRGRRASSLIDSGTSNAVPHEEVPIDDFYKHIEQSLPEPRRMKQLLTWCGTRVLPPKPSGDVKDSNAIMAARAIQQELLNDFATRSEMSDWFSREDAAPTVLVKKPNPRNEQMAAKVEELEQEVKRLQQERRAWEKLLKSHSPPSLTDFTFTAPSASASASTTAPSHTPQPPPDLNTPTISPDLLDDPTQLAIFSTLSISDPAAEPSTAPPRVQTSDIQYRIQQITTSLEPNIDIFAGGVHTVEQYRAAAERVADRVLGAAADRLEERERETREKSGTAGVGTGDVLRALGGALNGR</sequence>
<evidence type="ECO:0000313" key="3">
    <source>
        <dbReference type="EMBL" id="KAF2088045.1"/>
    </source>
</evidence>
<dbReference type="Proteomes" id="UP000799776">
    <property type="component" value="Unassembled WGS sequence"/>
</dbReference>
<evidence type="ECO:0000256" key="1">
    <source>
        <dbReference type="SAM" id="Coils"/>
    </source>
</evidence>
<dbReference type="AlphaFoldDB" id="A0A9P4HU18"/>
<feature type="coiled-coil region" evidence="1">
    <location>
        <begin position="334"/>
        <end position="361"/>
    </location>
</feature>
<feature type="compositionally biased region" description="Basic and acidic residues" evidence="2">
    <location>
        <begin position="489"/>
        <end position="500"/>
    </location>
</feature>
<feature type="region of interest" description="Disordered" evidence="2">
    <location>
        <begin position="489"/>
        <end position="508"/>
    </location>
</feature>
<organism evidence="3 4">
    <name type="scientific">Saccharata proteae CBS 121410</name>
    <dbReference type="NCBI Taxonomy" id="1314787"/>
    <lineage>
        <taxon>Eukaryota</taxon>
        <taxon>Fungi</taxon>
        <taxon>Dikarya</taxon>
        <taxon>Ascomycota</taxon>
        <taxon>Pezizomycotina</taxon>
        <taxon>Dothideomycetes</taxon>
        <taxon>Dothideomycetes incertae sedis</taxon>
        <taxon>Botryosphaeriales</taxon>
        <taxon>Saccharataceae</taxon>
        <taxon>Saccharata</taxon>
    </lineage>
</organism>
<dbReference type="GO" id="GO:0051301">
    <property type="term" value="P:cell division"/>
    <property type="evidence" value="ECO:0007669"/>
    <property type="project" value="InterPro"/>
</dbReference>
<dbReference type="PANTHER" id="PTHR14778">
    <property type="entry name" value="KINETOCHORE-ASSOCIATED PROTEIN DSN1 HOMOLOG"/>
    <property type="match status" value="1"/>
</dbReference>
<reference evidence="3" key="1">
    <citation type="journal article" date="2020" name="Stud. Mycol.">
        <title>101 Dothideomycetes genomes: a test case for predicting lifestyles and emergence of pathogens.</title>
        <authorList>
            <person name="Haridas S."/>
            <person name="Albert R."/>
            <person name="Binder M."/>
            <person name="Bloem J."/>
            <person name="Labutti K."/>
            <person name="Salamov A."/>
            <person name="Andreopoulos B."/>
            <person name="Baker S."/>
            <person name="Barry K."/>
            <person name="Bills G."/>
            <person name="Bluhm B."/>
            <person name="Cannon C."/>
            <person name="Castanera R."/>
            <person name="Culley D."/>
            <person name="Daum C."/>
            <person name="Ezra D."/>
            <person name="Gonzalez J."/>
            <person name="Henrissat B."/>
            <person name="Kuo A."/>
            <person name="Liang C."/>
            <person name="Lipzen A."/>
            <person name="Lutzoni F."/>
            <person name="Magnuson J."/>
            <person name="Mondo S."/>
            <person name="Nolan M."/>
            <person name="Ohm R."/>
            <person name="Pangilinan J."/>
            <person name="Park H.-J."/>
            <person name="Ramirez L."/>
            <person name="Alfaro M."/>
            <person name="Sun H."/>
            <person name="Tritt A."/>
            <person name="Yoshinaga Y."/>
            <person name="Zwiers L.-H."/>
            <person name="Turgeon B."/>
            <person name="Goodwin S."/>
            <person name="Spatafora J."/>
            <person name="Crous P."/>
            <person name="Grigoriev I."/>
        </authorList>
    </citation>
    <scope>NUCLEOTIDE SEQUENCE</scope>
    <source>
        <strain evidence="3">CBS 121410</strain>
    </source>
</reference>
<feature type="compositionally biased region" description="Low complexity" evidence="2">
    <location>
        <begin position="374"/>
        <end position="391"/>
    </location>
</feature>
<dbReference type="PANTHER" id="PTHR14778:SF2">
    <property type="entry name" value="KINETOCHORE-ASSOCIATED PROTEIN DSN1 HOMOLOG"/>
    <property type="match status" value="1"/>
</dbReference>
<keyword evidence="1" id="KW-0175">Coiled coil</keyword>
<proteinExistence type="predicted"/>
<protein>
    <submittedName>
        <fullName evidence="3">Uncharacterized protein</fullName>
    </submittedName>
</protein>
<keyword evidence="4" id="KW-1185">Reference proteome</keyword>